<dbReference type="PANTHER" id="PTHR37806:SF1">
    <property type="entry name" value="PEPTIDASE C39-LIKE DOMAIN-CONTAINING PROTEIN"/>
    <property type="match status" value="1"/>
</dbReference>
<proteinExistence type="predicted"/>
<dbReference type="InterPro" id="IPR039563">
    <property type="entry name" value="Peptidase_C39_single_dom"/>
</dbReference>
<dbReference type="InterPro" id="IPR039564">
    <property type="entry name" value="Peptidase_C39-like"/>
</dbReference>
<reference evidence="3 4" key="1">
    <citation type="submission" date="2019-09" db="EMBL/GenBank/DDBJ databases">
        <title>Draft genome sequence of Bacillus sp. JC-7.</title>
        <authorList>
            <person name="Tanaka N."/>
            <person name="Shiwa Y."/>
            <person name="Fujita N."/>
            <person name="Tanasupawat S."/>
        </authorList>
    </citation>
    <scope>NUCLEOTIDE SEQUENCE [LARGE SCALE GENOMIC DNA]</scope>
    <source>
        <strain evidence="3 4">JC-7</strain>
    </source>
</reference>
<feature type="compositionally biased region" description="Low complexity" evidence="1">
    <location>
        <begin position="54"/>
        <end position="66"/>
    </location>
</feature>
<name>A0A5J4JB03_9BACI</name>
<dbReference type="EMBL" id="BKZQ01000002">
    <property type="protein sequence ID" value="GER68931.1"/>
    <property type="molecule type" value="Genomic_DNA"/>
</dbReference>
<feature type="compositionally biased region" description="Basic and acidic residues" evidence="1">
    <location>
        <begin position="67"/>
        <end position="81"/>
    </location>
</feature>
<comment type="caution">
    <text evidence="3">The sequence shown here is derived from an EMBL/GenBank/DDBJ whole genome shotgun (WGS) entry which is preliminary data.</text>
</comment>
<evidence type="ECO:0000256" key="1">
    <source>
        <dbReference type="SAM" id="MobiDB-lite"/>
    </source>
</evidence>
<dbReference type="PIRSF" id="PIRSF032442">
    <property type="entry name" value="UCP032442"/>
    <property type="match status" value="1"/>
</dbReference>
<dbReference type="CDD" id="cd02549">
    <property type="entry name" value="Peptidase_C39A"/>
    <property type="match status" value="1"/>
</dbReference>
<dbReference type="InterPro" id="IPR016997">
    <property type="entry name" value="UCP032442"/>
</dbReference>
<dbReference type="Proteomes" id="UP000391919">
    <property type="component" value="Unassembled WGS sequence"/>
</dbReference>
<evidence type="ECO:0000313" key="4">
    <source>
        <dbReference type="Proteomes" id="UP000391919"/>
    </source>
</evidence>
<dbReference type="RefSeq" id="WP_253693699.1">
    <property type="nucleotide sequence ID" value="NZ_BKZP01000023.1"/>
</dbReference>
<protein>
    <recommendedName>
        <fullName evidence="2">Peptidase C39-like domain-containing protein</fullName>
    </recommendedName>
</protein>
<dbReference type="AlphaFoldDB" id="A0A5J4JB03"/>
<sequence>MYKLPRLIFAALILIILLLVFNQYYSSKNTAKNSIKSESSQSASKNSKQKTEKQNSSGSKKTSGKTTEQKEKTNNSEEKKNSRSGRILLDVPLINQMDAPRLYNGCEITSLAMLLQDNGYNVTKNELANEVKRVPLTYENGKHGNPNVGFVGNMENGPGLGVYHGPVFDLAKKYAGSKAHDFTGQPFSKVIQNIAEGHPVWVIINTYFAPVSNFQTWDTPQGKIKITYSEHSVVITGYDDDHIFVNDPYGTKNKELDRNTFVKAWEQMGSQAIVIR</sequence>
<organism evidence="3 4">
    <name type="scientific">Weizmannia acidilactici</name>
    <dbReference type="NCBI Taxonomy" id="2607726"/>
    <lineage>
        <taxon>Bacteria</taxon>
        <taxon>Bacillati</taxon>
        <taxon>Bacillota</taxon>
        <taxon>Bacilli</taxon>
        <taxon>Bacillales</taxon>
        <taxon>Bacillaceae</taxon>
        <taxon>Heyndrickxia</taxon>
    </lineage>
</organism>
<feature type="domain" description="Peptidase C39-like" evidence="2">
    <location>
        <begin position="89"/>
        <end position="249"/>
    </location>
</feature>
<evidence type="ECO:0000259" key="2">
    <source>
        <dbReference type="Pfam" id="PF13529"/>
    </source>
</evidence>
<dbReference type="Gene3D" id="3.90.70.10">
    <property type="entry name" value="Cysteine proteinases"/>
    <property type="match status" value="1"/>
</dbReference>
<feature type="compositionally biased region" description="Low complexity" evidence="1">
    <location>
        <begin position="32"/>
        <end position="46"/>
    </location>
</feature>
<dbReference type="Pfam" id="PF13529">
    <property type="entry name" value="Peptidase_C39_2"/>
    <property type="match status" value="1"/>
</dbReference>
<dbReference type="PANTHER" id="PTHR37806">
    <property type="entry name" value="LMO0724 PROTEIN"/>
    <property type="match status" value="1"/>
</dbReference>
<evidence type="ECO:0000313" key="3">
    <source>
        <dbReference type="EMBL" id="GER68931.1"/>
    </source>
</evidence>
<keyword evidence="4" id="KW-1185">Reference proteome</keyword>
<accession>A0A5J4JB03</accession>
<feature type="region of interest" description="Disordered" evidence="1">
    <location>
        <begin position="32"/>
        <end position="84"/>
    </location>
</feature>
<gene>
    <name evidence="3" type="ORF">BpJC7_02340</name>
</gene>